<feature type="transmembrane region" description="Helical" evidence="2">
    <location>
        <begin position="56"/>
        <end position="72"/>
    </location>
</feature>
<keyword evidence="3" id="KW-0496">Mitochondrion</keyword>
<reference evidence="3" key="1">
    <citation type="submission" date="2019-02" db="EMBL/GenBank/DDBJ databases">
        <title>The largest mitochondrial genome of Morchella importuna (272.2 kb) among fungi reservoir of numerous mitochondrial ORFs, repeatitive sequences and nuclear genome horizontal transfer.</title>
        <authorList>
            <person name="Liu W."/>
            <person name="Bian Y."/>
        </authorList>
    </citation>
    <scope>NUCLEOTIDE SEQUENCE</scope>
</reference>
<dbReference type="AlphaFoldDB" id="A0A650AFK4"/>
<feature type="region of interest" description="Disordered" evidence="1">
    <location>
        <begin position="85"/>
        <end position="130"/>
    </location>
</feature>
<accession>A0A650AFK4</accession>
<dbReference type="GeneID" id="42906003"/>
<gene>
    <name evidence="3" type="primary">orf130</name>
</gene>
<keyword evidence="2" id="KW-1133">Transmembrane helix</keyword>
<evidence type="ECO:0000313" key="3">
    <source>
        <dbReference type="EMBL" id="QGN66681.1"/>
    </source>
</evidence>
<proteinExistence type="predicted"/>
<name>A0A650AFK4_9PEZI</name>
<keyword evidence="2" id="KW-0812">Transmembrane</keyword>
<dbReference type="EMBL" id="MK527108">
    <property type="protein sequence ID" value="QGN66681.1"/>
    <property type="molecule type" value="Genomic_DNA"/>
</dbReference>
<geneLocation type="mitochondrion" evidence="3"/>
<evidence type="ECO:0000256" key="1">
    <source>
        <dbReference type="SAM" id="MobiDB-lite"/>
    </source>
</evidence>
<sequence length="130" mass="13995">MFPLVTYSNAEHQKAQILSRPLPLSWNYYTAPRPTKVLGRLHGSANECAEPAPTSYFFYLAIIIFILLLKNIKSCPRRGCISRATRADAAGSSPHSLFERGGEGRAAASPLPPGEGTLPAPLEGLNLSSS</sequence>
<protein>
    <submittedName>
        <fullName evidence="3">Uncharacterized protein</fullName>
    </submittedName>
</protein>
<dbReference type="RefSeq" id="YP_009722279.1">
    <property type="nucleotide sequence ID" value="NC_045397.1"/>
</dbReference>
<evidence type="ECO:0000256" key="2">
    <source>
        <dbReference type="SAM" id="Phobius"/>
    </source>
</evidence>
<keyword evidence="2" id="KW-0472">Membrane</keyword>
<organism evidence="3">
    <name type="scientific">Morchella importuna</name>
    <dbReference type="NCBI Taxonomy" id="1174673"/>
    <lineage>
        <taxon>Eukaryota</taxon>
        <taxon>Fungi</taxon>
        <taxon>Dikarya</taxon>
        <taxon>Ascomycota</taxon>
        <taxon>Pezizomycotina</taxon>
        <taxon>Pezizomycetes</taxon>
        <taxon>Pezizales</taxon>
        <taxon>Morchellaceae</taxon>
        <taxon>Morchella</taxon>
    </lineage>
</organism>